<evidence type="ECO:0000256" key="2">
    <source>
        <dbReference type="SAM" id="SignalP"/>
    </source>
</evidence>
<evidence type="ECO:0000313" key="4">
    <source>
        <dbReference type="Proteomes" id="UP001065174"/>
    </source>
</evidence>
<dbReference type="Gene3D" id="2.50.20.10">
    <property type="entry name" value="Lipoprotein localisation LolA/LolB/LppX"/>
    <property type="match status" value="1"/>
</dbReference>
<evidence type="ECO:0000256" key="1">
    <source>
        <dbReference type="ARBA" id="ARBA00022729"/>
    </source>
</evidence>
<dbReference type="PANTHER" id="PTHR35869">
    <property type="entry name" value="OUTER-MEMBRANE LIPOPROTEIN CARRIER PROTEIN"/>
    <property type="match status" value="1"/>
</dbReference>
<dbReference type="PANTHER" id="PTHR35869:SF1">
    <property type="entry name" value="OUTER-MEMBRANE LIPOPROTEIN CARRIER PROTEIN"/>
    <property type="match status" value="1"/>
</dbReference>
<keyword evidence="3" id="KW-0449">Lipoprotein</keyword>
<gene>
    <name evidence="3" type="ORF">N6H18_10455</name>
</gene>
<evidence type="ECO:0000313" key="3">
    <source>
        <dbReference type="EMBL" id="UXP30773.1"/>
    </source>
</evidence>
<dbReference type="Pfam" id="PF03548">
    <property type="entry name" value="LolA"/>
    <property type="match status" value="1"/>
</dbReference>
<sequence length="204" mass="23775">MMIRIFLIGMVLLLSAQLIAQRTDEVDFLKRLEEVNKTTQSIVSDFRQVQEFSFLDEKMESTGKFYFMKPGVMKWDQTEPEKYSFVIKSDEAYKTDSHGTKKIPLNSPQIIGFRKFILETMDGSILTSPDYDSEVVLNAKTATINLIPKQKTVRKMFGKVVLVFDQQSLMLRELSLYETEDDYRTMYFSNHKLNTLTDQAQFTK</sequence>
<proteinExistence type="predicted"/>
<dbReference type="RefSeq" id="WP_262308219.1">
    <property type="nucleotide sequence ID" value="NZ_CP106679.1"/>
</dbReference>
<dbReference type="InterPro" id="IPR004564">
    <property type="entry name" value="OM_lipoprot_carrier_LolA-like"/>
</dbReference>
<dbReference type="EMBL" id="CP106679">
    <property type="protein sequence ID" value="UXP30773.1"/>
    <property type="molecule type" value="Genomic_DNA"/>
</dbReference>
<organism evidence="3 4">
    <name type="scientific">Reichenbachiella agarivorans</name>
    <dbReference type="NCBI Taxonomy" id="2979464"/>
    <lineage>
        <taxon>Bacteria</taxon>
        <taxon>Pseudomonadati</taxon>
        <taxon>Bacteroidota</taxon>
        <taxon>Cytophagia</taxon>
        <taxon>Cytophagales</taxon>
        <taxon>Reichenbachiellaceae</taxon>
        <taxon>Reichenbachiella</taxon>
    </lineage>
</organism>
<dbReference type="CDD" id="cd16325">
    <property type="entry name" value="LolA"/>
    <property type="match status" value="1"/>
</dbReference>
<feature type="chain" id="PRO_5047194356" evidence="2">
    <location>
        <begin position="21"/>
        <end position="204"/>
    </location>
</feature>
<feature type="signal peptide" evidence="2">
    <location>
        <begin position="1"/>
        <end position="20"/>
    </location>
</feature>
<name>A0ABY6CMS0_9BACT</name>
<dbReference type="SUPFAM" id="SSF89392">
    <property type="entry name" value="Prokaryotic lipoproteins and lipoprotein localization factors"/>
    <property type="match status" value="1"/>
</dbReference>
<protein>
    <submittedName>
        <fullName evidence="3">Outer membrane lipoprotein carrier protein LolA</fullName>
    </submittedName>
</protein>
<accession>A0ABY6CMS0</accession>
<keyword evidence="1 2" id="KW-0732">Signal</keyword>
<dbReference type="InterPro" id="IPR029046">
    <property type="entry name" value="LolA/LolB/LppX"/>
</dbReference>
<dbReference type="Proteomes" id="UP001065174">
    <property type="component" value="Chromosome"/>
</dbReference>
<reference evidence="3" key="1">
    <citation type="submission" date="2022-09" db="EMBL/GenBank/DDBJ databases">
        <title>Comparative genomics and taxonomic characterization of three novel marine species of genus Reichenbachiella exhibiting antioxidant and polysaccharide degradation activities.</title>
        <authorList>
            <person name="Muhammad N."/>
            <person name="Lee Y.-J."/>
            <person name="Ko J."/>
            <person name="Kim S.-G."/>
        </authorList>
    </citation>
    <scope>NUCLEOTIDE SEQUENCE</scope>
    <source>
        <strain evidence="3">BKB1-1</strain>
    </source>
</reference>
<keyword evidence="4" id="KW-1185">Reference proteome</keyword>